<dbReference type="FunFam" id="3.40.640.10:FF:000004">
    <property type="entry name" value="Acetylornithine aminotransferase"/>
    <property type="match status" value="1"/>
</dbReference>
<evidence type="ECO:0000256" key="1">
    <source>
        <dbReference type="ARBA" id="ARBA00001933"/>
    </source>
</evidence>
<evidence type="ECO:0000256" key="4">
    <source>
        <dbReference type="ARBA" id="ARBA00022898"/>
    </source>
</evidence>
<dbReference type="CDD" id="cd00610">
    <property type="entry name" value="OAT_like"/>
    <property type="match status" value="1"/>
</dbReference>
<dbReference type="Pfam" id="PF00202">
    <property type="entry name" value="Aminotran_3"/>
    <property type="match status" value="1"/>
</dbReference>
<dbReference type="Gene3D" id="3.40.640.10">
    <property type="entry name" value="Type I PLP-dependent aspartate aminotransferase-like (Major domain)"/>
    <property type="match status" value="1"/>
</dbReference>
<dbReference type="NCBIfam" id="TIGR00707">
    <property type="entry name" value="argD"/>
    <property type="match status" value="1"/>
</dbReference>
<dbReference type="HAMAP" id="MF_01107">
    <property type="entry name" value="ArgD_aminotrans_3"/>
    <property type="match status" value="1"/>
</dbReference>
<organism evidence="5">
    <name type="scientific">hydrothermal vent metagenome</name>
    <dbReference type="NCBI Taxonomy" id="652676"/>
    <lineage>
        <taxon>unclassified sequences</taxon>
        <taxon>metagenomes</taxon>
        <taxon>ecological metagenomes</taxon>
    </lineage>
</organism>
<dbReference type="AlphaFoldDB" id="A0A3B0UNV4"/>
<dbReference type="EC" id="2.6.1.11" evidence="5"/>
<dbReference type="InterPro" id="IPR015424">
    <property type="entry name" value="PyrdxlP-dep_Trfase"/>
</dbReference>
<dbReference type="InterPro" id="IPR015422">
    <property type="entry name" value="PyrdxlP-dep_Trfase_small"/>
</dbReference>
<dbReference type="PROSITE" id="PS00600">
    <property type="entry name" value="AA_TRANSFER_CLASS_3"/>
    <property type="match status" value="1"/>
</dbReference>
<proteinExistence type="inferred from homology"/>
<dbReference type="PANTHER" id="PTHR11986">
    <property type="entry name" value="AMINOTRANSFERASE CLASS III"/>
    <property type="match status" value="1"/>
</dbReference>
<keyword evidence="3 5" id="KW-0808">Transferase</keyword>
<evidence type="ECO:0000256" key="2">
    <source>
        <dbReference type="ARBA" id="ARBA00022576"/>
    </source>
</evidence>
<dbReference type="InterPro" id="IPR015421">
    <property type="entry name" value="PyrdxlP-dep_Trfase_major"/>
</dbReference>
<sequence>MSAPKTSAFEKSAMFGTYARSPLAFERGDGVRLYSNEGEEYLDFVAGIGVNALGHSDQSIKKALLEQSEKLWHVSNIYSIPQAEKLAQKLVEATFADAVFFTNSGAEAVECAIKTARHYFFDLGRPEKFEIIAFTGSFHGRTLGTIAAGGNPAYVEGFGPTLPGFTHLAPGDLKAVESAIGEATCAILIEPVQGEGGLTAMDKGFMSGLRKLCDRHDLLLILDEVQCGYGRTGKFFAYEWSSIEPDIMAIAKGIGAGFPLGACLATKKVAASMVPGTHGSTYGGNPLACAVGNAVIDRILEDGFLAHVEKMGQVLNRHMQQLMQKYPDLVIDVRGKGLMAGMKIKPPIRDFVESLRSHKLLCAAAGDNVLRFLPPLIINEDDIEEAFEKISAALEEYQSEAH</sequence>
<dbReference type="InterPro" id="IPR004636">
    <property type="entry name" value="AcOrn/SuccOrn_fam"/>
</dbReference>
<dbReference type="GO" id="GO:0042802">
    <property type="term" value="F:identical protein binding"/>
    <property type="evidence" value="ECO:0007669"/>
    <property type="project" value="TreeGrafter"/>
</dbReference>
<dbReference type="NCBIfam" id="NF002325">
    <property type="entry name" value="PRK01278.1"/>
    <property type="match status" value="1"/>
</dbReference>
<gene>
    <name evidence="5" type="ORF">MNBD_ALPHA11-1238</name>
</gene>
<dbReference type="InterPro" id="IPR049704">
    <property type="entry name" value="Aminotrans_3_PPA_site"/>
</dbReference>
<dbReference type="PANTHER" id="PTHR11986:SF113">
    <property type="entry name" value="SUCCINYLORNITHINE TRANSAMINASE"/>
    <property type="match status" value="1"/>
</dbReference>
<reference evidence="5" key="1">
    <citation type="submission" date="2018-06" db="EMBL/GenBank/DDBJ databases">
        <authorList>
            <person name="Zhirakovskaya E."/>
        </authorList>
    </citation>
    <scope>NUCLEOTIDE SEQUENCE</scope>
</reference>
<evidence type="ECO:0000256" key="3">
    <source>
        <dbReference type="ARBA" id="ARBA00022679"/>
    </source>
</evidence>
<dbReference type="InterPro" id="IPR050103">
    <property type="entry name" value="Class-III_PLP-dep_AT"/>
</dbReference>
<dbReference type="GO" id="GO:0003992">
    <property type="term" value="F:N2-acetyl-L-ornithine:2-oxoglutarate 5-aminotransferase activity"/>
    <property type="evidence" value="ECO:0007669"/>
    <property type="project" value="UniProtKB-EC"/>
</dbReference>
<dbReference type="GO" id="GO:0006526">
    <property type="term" value="P:L-arginine biosynthetic process"/>
    <property type="evidence" value="ECO:0007669"/>
    <property type="project" value="UniProtKB-ARBA"/>
</dbReference>
<dbReference type="EMBL" id="UOEQ01000378">
    <property type="protein sequence ID" value="VAW21824.1"/>
    <property type="molecule type" value="Genomic_DNA"/>
</dbReference>
<keyword evidence="2 5" id="KW-0032">Aminotransferase</keyword>
<protein>
    <submittedName>
        <fullName evidence="5">Acetylornithine aminotransferase</fullName>
        <ecNumber evidence="5">2.6.1.11</ecNumber>
    </submittedName>
</protein>
<dbReference type="GO" id="GO:0030170">
    <property type="term" value="F:pyridoxal phosphate binding"/>
    <property type="evidence" value="ECO:0007669"/>
    <property type="project" value="InterPro"/>
</dbReference>
<dbReference type="SUPFAM" id="SSF53383">
    <property type="entry name" value="PLP-dependent transferases"/>
    <property type="match status" value="1"/>
</dbReference>
<comment type="cofactor">
    <cofactor evidence="1">
        <name>pyridoxal 5'-phosphate</name>
        <dbReference type="ChEBI" id="CHEBI:597326"/>
    </cofactor>
</comment>
<dbReference type="Gene3D" id="3.90.1150.10">
    <property type="entry name" value="Aspartate Aminotransferase, domain 1"/>
    <property type="match status" value="1"/>
</dbReference>
<evidence type="ECO:0000313" key="5">
    <source>
        <dbReference type="EMBL" id="VAW21824.1"/>
    </source>
</evidence>
<name>A0A3B0UNV4_9ZZZZ</name>
<dbReference type="InterPro" id="IPR005814">
    <property type="entry name" value="Aminotrans_3"/>
</dbReference>
<accession>A0A3B0UNV4</accession>
<dbReference type="PIRSF" id="PIRSF000521">
    <property type="entry name" value="Transaminase_4ab_Lys_Orn"/>
    <property type="match status" value="1"/>
</dbReference>
<keyword evidence="4" id="KW-0663">Pyridoxal phosphate</keyword>